<comment type="caution">
    <text evidence="2">The sequence shown here is derived from an EMBL/GenBank/DDBJ whole genome shotgun (WGS) entry which is preliminary data.</text>
</comment>
<dbReference type="RefSeq" id="WP_134768902.1">
    <property type="nucleotide sequence ID" value="NZ_SCFR01000105.1"/>
</dbReference>
<keyword evidence="3" id="KW-1185">Reference proteome</keyword>
<name>A0A4R9BZH3_9FIRM</name>
<protein>
    <submittedName>
        <fullName evidence="2">Cna B-type domain-containing protein</fullName>
    </submittedName>
</protein>
<dbReference type="SUPFAM" id="SSF49478">
    <property type="entry name" value="Cna protein B-type domain"/>
    <property type="match status" value="1"/>
</dbReference>
<evidence type="ECO:0000313" key="3">
    <source>
        <dbReference type="Proteomes" id="UP000297454"/>
    </source>
</evidence>
<accession>A0A4R9BZH3</accession>
<dbReference type="Proteomes" id="UP000297454">
    <property type="component" value="Unassembled WGS sequence"/>
</dbReference>
<gene>
    <name evidence="2" type="ORF">EQF91_08200</name>
</gene>
<dbReference type="CDD" id="cd00222">
    <property type="entry name" value="CollagenBindB"/>
    <property type="match status" value="1"/>
</dbReference>
<feature type="non-terminal residue" evidence="2">
    <location>
        <position position="80"/>
    </location>
</feature>
<dbReference type="Gene3D" id="2.60.40.1140">
    <property type="entry name" value="Collagen-binding surface protein Cna, B-type domain"/>
    <property type="match status" value="1"/>
</dbReference>
<dbReference type="AlphaFoldDB" id="A0A4R9BZH3"/>
<dbReference type="EMBL" id="SCFR01000105">
    <property type="protein sequence ID" value="TFF63742.1"/>
    <property type="molecule type" value="Genomic_DNA"/>
</dbReference>
<organism evidence="2 3">
    <name type="scientific">Helcococcus ovis</name>
    <dbReference type="NCBI Taxonomy" id="72026"/>
    <lineage>
        <taxon>Bacteria</taxon>
        <taxon>Bacillati</taxon>
        <taxon>Bacillota</taxon>
        <taxon>Tissierellia</taxon>
        <taxon>Tissierellales</taxon>
        <taxon>Peptoniphilaceae</taxon>
        <taxon>Helcococcus</taxon>
    </lineage>
</organism>
<sequence>KPVDKIEVELYKDGVATGKKLELNKNNNWSGEFKNLEVVNGLGNINYHKYTVKEVGEKSYAIQLVGKWYGVSYTGNMKDG</sequence>
<evidence type="ECO:0000259" key="1">
    <source>
        <dbReference type="Pfam" id="PF05738"/>
    </source>
</evidence>
<proteinExistence type="predicted"/>
<reference evidence="2 3" key="1">
    <citation type="submission" date="2019-01" db="EMBL/GenBank/DDBJ databases">
        <title>Draft Genome Sequences of Helcococcus ovis Strains Isolated from the Uterus and Vagina of Dairy Cows with Metritis.</title>
        <authorList>
            <person name="Cunha F."/>
            <person name="Jeon S.J."/>
            <person name="Kutzer P."/>
            <person name="Galvao K.N."/>
        </authorList>
    </citation>
    <scope>NUCLEOTIDE SEQUENCE [LARGE SCALE GENOMIC DNA]</scope>
    <source>
        <strain evidence="2 3">KG-37</strain>
    </source>
</reference>
<evidence type="ECO:0000313" key="2">
    <source>
        <dbReference type="EMBL" id="TFF63742.1"/>
    </source>
</evidence>
<feature type="non-terminal residue" evidence="2">
    <location>
        <position position="1"/>
    </location>
</feature>
<dbReference type="Pfam" id="PF05738">
    <property type="entry name" value="Cna_B"/>
    <property type="match status" value="1"/>
</dbReference>
<dbReference type="InterPro" id="IPR008454">
    <property type="entry name" value="Collagen-bd_Cna-like_B-typ_dom"/>
</dbReference>
<feature type="domain" description="CNA-B" evidence="1">
    <location>
        <begin position="4"/>
        <end position="64"/>
    </location>
</feature>